<gene>
    <name evidence="15" type="ORF">QYF61_025399</name>
</gene>
<evidence type="ECO:0000256" key="3">
    <source>
        <dbReference type="ARBA" id="ARBA00022475"/>
    </source>
</evidence>
<evidence type="ECO:0000256" key="7">
    <source>
        <dbReference type="ARBA" id="ARBA00022989"/>
    </source>
</evidence>
<evidence type="ECO:0000256" key="6">
    <source>
        <dbReference type="ARBA" id="ARBA00022725"/>
    </source>
</evidence>
<evidence type="ECO:0000256" key="1">
    <source>
        <dbReference type="ARBA" id="ARBA00004651"/>
    </source>
</evidence>
<comment type="caution">
    <text evidence="15">The sequence shown here is derived from an EMBL/GenBank/DDBJ whole genome shotgun (WGS) entry which is preliminary data.</text>
</comment>
<feature type="transmembrane region" description="Helical" evidence="13">
    <location>
        <begin position="494"/>
        <end position="513"/>
    </location>
</feature>
<evidence type="ECO:0000256" key="11">
    <source>
        <dbReference type="ARBA" id="ARBA00023224"/>
    </source>
</evidence>
<dbReference type="InterPro" id="IPR000276">
    <property type="entry name" value="GPCR_Rhodpsn"/>
</dbReference>
<dbReference type="GO" id="GO:0005886">
    <property type="term" value="C:plasma membrane"/>
    <property type="evidence" value="ECO:0007669"/>
    <property type="project" value="UniProtKB-SubCell"/>
</dbReference>
<keyword evidence="10 12" id="KW-0675">Receptor</keyword>
<evidence type="ECO:0000313" key="16">
    <source>
        <dbReference type="Proteomes" id="UP001333110"/>
    </source>
</evidence>
<dbReference type="PROSITE" id="PS00237">
    <property type="entry name" value="G_PROTEIN_RECEP_F1_1"/>
    <property type="match status" value="1"/>
</dbReference>
<feature type="domain" description="G-protein coupled receptors family 1 profile" evidence="14">
    <location>
        <begin position="293"/>
        <end position="542"/>
    </location>
</feature>
<keyword evidence="11 12" id="KW-0807">Transducer</keyword>
<dbReference type="AlphaFoldDB" id="A0AAN7NW59"/>
<protein>
    <recommendedName>
        <fullName evidence="14">G-protein coupled receptors family 1 profile domain-containing protein</fullName>
    </recommendedName>
</protein>
<evidence type="ECO:0000256" key="2">
    <source>
        <dbReference type="ARBA" id="ARBA00010663"/>
    </source>
</evidence>
<dbReference type="FunFam" id="1.10.1220.70:FF:000001">
    <property type="entry name" value="Olfactory receptor"/>
    <property type="match status" value="2"/>
</dbReference>
<dbReference type="PRINTS" id="PR00237">
    <property type="entry name" value="GPCRRHODOPSN"/>
</dbReference>
<feature type="domain" description="G-protein coupled receptors family 1 profile" evidence="14">
    <location>
        <begin position="1"/>
        <end position="110"/>
    </location>
</feature>
<sequence>MAALVRLDSQLHTPTYFFLCHLSLVDLGNSSAVAPKTLVSFFEERRVISLPGCAAQMYLCGVCIITECYLLAAMAYDRYVAIHNPLLYVATMSQKVCGQLAVGSYIVATVNEIVVVSAVFSLHFHGPNVINHFCDIPETFLLQYYCQRTCAFYHCYFYCTQHFSIHCGFLRTMIFMYLPSSSSSPDQDKVVSVVYTLVIPMQNPLIYSLRNMEVKDALKRLLEKVLVSLRNQTEEHKPSNIPASNVTAAFRSLRYPTAYQVTFIGVFHSVINPRTQTVLFIVLLVFYLFTIVGNIMIITVIRADCQLQSPMYFFLANLSFLDICYVSSNIPQMLVNLLTKKRTISFSGCAAQMYFSLAFGMTECVLLGVMAYDRYMAICHPLLYTTVMNRKVCIHMVVASWTSSLLSSMVINSLTLQLPFCGPDILNHYFCEVPAVLALACADTALMELVIFTFSILIVFIPFLLIIASYAHILSATLKIQSAHVQSKAFSTCGSHLTVVTIFYGTAICMYMNPKSRPPQDRDKVVAVFYTIVAPMLNPLIYSLRNKDMKRALRRAMNRPKSLFI</sequence>
<keyword evidence="3" id="KW-1003">Cell membrane</keyword>
<dbReference type="PROSITE" id="PS50262">
    <property type="entry name" value="G_PROTEIN_RECEP_F1_2"/>
    <property type="match status" value="2"/>
</dbReference>
<dbReference type="CDD" id="cd15237">
    <property type="entry name" value="7tmA_OR2-like"/>
    <property type="match status" value="1"/>
</dbReference>
<evidence type="ECO:0000259" key="14">
    <source>
        <dbReference type="PROSITE" id="PS50262"/>
    </source>
</evidence>
<keyword evidence="4" id="KW-0716">Sensory transduction</keyword>
<dbReference type="Pfam" id="PF13853">
    <property type="entry name" value="7tm_4"/>
    <property type="match status" value="1"/>
</dbReference>
<keyword evidence="7 13" id="KW-1133">Transmembrane helix</keyword>
<keyword evidence="8 12" id="KW-0297">G-protein coupled receptor</keyword>
<feature type="transmembrane region" description="Helical" evidence="13">
    <location>
        <begin position="312"/>
        <end position="331"/>
    </location>
</feature>
<dbReference type="Pfam" id="PF00001">
    <property type="entry name" value="7tm_1"/>
    <property type="match status" value="1"/>
</dbReference>
<dbReference type="Proteomes" id="UP001333110">
    <property type="component" value="Unassembled WGS sequence"/>
</dbReference>
<reference evidence="15 16" key="1">
    <citation type="journal article" date="2023" name="J. Hered.">
        <title>Chromosome-level genome of the wood stork (Mycteria americana) provides insight into avian chromosome evolution.</title>
        <authorList>
            <person name="Flamio R. Jr."/>
            <person name="Ramstad K.M."/>
        </authorList>
    </citation>
    <scope>NUCLEOTIDE SEQUENCE [LARGE SCALE GENOMIC DNA]</scope>
    <source>
        <strain evidence="15">JAX WOST 10</strain>
    </source>
</reference>
<keyword evidence="5 12" id="KW-0812">Transmembrane</keyword>
<dbReference type="SUPFAM" id="SSF81321">
    <property type="entry name" value="Family A G protein-coupled receptor-like"/>
    <property type="match status" value="2"/>
</dbReference>
<comment type="subcellular location">
    <subcellularLocation>
        <location evidence="1">Cell membrane</location>
        <topology evidence="1">Multi-pass membrane protein</topology>
    </subcellularLocation>
</comment>
<evidence type="ECO:0000256" key="5">
    <source>
        <dbReference type="ARBA" id="ARBA00022692"/>
    </source>
</evidence>
<feature type="transmembrane region" description="Helical" evidence="13">
    <location>
        <begin position="351"/>
        <end position="372"/>
    </location>
</feature>
<dbReference type="GO" id="GO:0004984">
    <property type="term" value="F:olfactory receptor activity"/>
    <property type="evidence" value="ECO:0007669"/>
    <property type="project" value="InterPro"/>
</dbReference>
<accession>A0AAN7NW59</accession>
<evidence type="ECO:0000256" key="8">
    <source>
        <dbReference type="ARBA" id="ARBA00023040"/>
    </source>
</evidence>
<feature type="transmembrane region" description="Helical" evidence="13">
    <location>
        <begin position="525"/>
        <end position="544"/>
    </location>
</feature>
<feature type="transmembrane region" description="Helical" evidence="13">
    <location>
        <begin position="392"/>
        <end position="411"/>
    </location>
</feature>
<feature type="transmembrane region" description="Helical" evidence="13">
    <location>
        <begin position="449"/>
        <end position="473"/>
    </location>
</feature>
<dbReference type="PANTHER" id="PTHR26453">
    <property type="entry name" value="OLFACTORY RECEPTOR"/>
    <property type="match status" value="1"/>
</dbReference>
<comment type="similarity">
    <text evidence="2 12">Belongs to the G-protein coupled receptor 1 family.</text>
</comment>
<keyword evidence="16" id="KW-1185">Reference proteome</keyword>
<feature type="transmembrane region" description="Helical" evidence="13">
    <location>
        <begin position="278"/>
        <end position="300"/>
    </location>
</feature>
<keyword evidence="6" id="KW-0552">Olfaction</keyword>
<organism evidence="15 16">
    <name type="scientific">Mycteria americana</name>
    <name type="common">Wood stork</name>
    <dbReference type="NCBI Taxonomy" id="33587"/>
    <lineage>
        <taxon>Eukaryota</taxon>
        <taxon>Metazoa</taxon>
        <taxon>Chordata</taxon>
        <taxon>Craniata</taxon>
        <taxon>Vertebrata</taxon>
        <taxon>Euteleostomi</taxon>
        <taxon>Archelosauria</taxon>
        <taxon>Archosauria</taxon>
        <taxon>Dinosauria</taxon>
        <taxon>Saurischia</taxon>
        <taxon>Theropoda</taxon>
        <taxon>Coelurosauria</taxon>
        <taxon>Aves</taxon>
        <taxon>Neognathae</taxon>
        <taxon>Neoaves</taxon>
        <taxon>Aequornithes</taxon>
        <taxon>Ciconiiformes</taxon>
        <taxon>Ciconiidae</taxon>
        <taxon>Mycteria</taxon>
    </lineage>
</organism>
<dbReference type="Gene3D" id="1.20.1070.10">
    <property type="entry name" value="Rhodopsin 7-helix transmembrane proteins"/>
    <property type="match status" value="2"/>
</dbReference>
<evidence type="ECO:0000256" key="10">
    <source>
        <dbReference type="ARBA" id="ARBA00023170"/>
    </source>
</evidence>
<dbReference type="GO" id="GO:0004930">
    <property type="term" value="F:G protein-coupled receptor activity"/>
    <property type="evidence" value="ECO:0007669"/>
    <property type="project" value="UniProtKB-KW"/>
</dbReference>
<dbReference type="PRINTS" id="PR00245">
    <property type="entry name" value="OLFACTORYR"/>
</dbReference>
<evidence type="ECO:0000313" key="15">
    <source>
        <dbReference type="EMBL" id="KAK4823060.1"/>
    </source>
</evidence>
<evidence type="ECO:0000256" key="13">
    <source>
        <dbReference type="SAM" id="Phobius"/>
    </source>
</evidence>
<evidence type="ECO:0000256" key="12">
    <source>
        <dbReference type="RuleBase" id="RU000688"/>
    </source>
</evidence>
<evidence type="ECO:0000256" key="4">
    <source>
        <dbReference type="ARBA" id="ARBA00022606"/>
    </source>
</evidence>
<dbReference type="InterPro" id="IPR017452">
    <property type="entry name" value="GPCR_Rhodpsn_7TM"/>
</dbReference>
<dbReference type="FunFam" id="1.20.1070.10:FF:000005">
    <property type="entry name" value="Olfactory receptor"/>
    <property type="match status" value="1"/>
</dbReference>
<evidence type="ECO:0000256" key="9">
    <source>
        <dbReference type="ARBA" id="ARBA00023136"/>
    </source>
</evidence>
<dbReference type="EMBL" id="JAUNZN010000004">
    <property type="protein sequence ID" value="KAK4823060.1"/>
    <property type="molecule type" value="Genomic_DNA"/>
</dbReference>
<proteinExistence type="inferred from homology"/>
<name>A0AAN7NW59_MYCAM</name>
<keyword evidence="9 13" id="KW-0472">Membrane</keyword>
<dbReference type="Gene3D" id="1.10.1220.70">
    <property type="match status" value="1"/>
</dbReference>
<dbReference type="InterPro" id="IPR000725">
    <property type="entry name" value="Olfact_rcpt"/>
</dbReference>